<proteinExistence type="predicted"/>
<name>A0A9P6BAP6_9AGAM</name>
<reference evidence="1" key="1">
    <citation type="journal article" date="2020" name="Nat. Commun.">
        <title>Large-scale genome sequencing of mycorrhizal fungi provides insights into the early evolution of symbiotic traits.</title>
        <authorList>
            <person name="Miyauchi S."/>
            <person name="Kiss E."/>
            <person name="Kuo A."/>
            <person name="Drula E."/>
            <person name="Kohler A."/>
            <person name="Sanchez-Garcia M."/>
            <person name="Morin E."/>
            <person name="Andreopoulos B."/>
            <person name="Barry K.W."/>
            <person name="Bonito G."/>
            <person name="Buee M."/>
            <person name="Carver A."/>
            <person name="Chen C."/>
            <person name="Cichocki N."/>
            <person name="Clum A."/>
            <person name="Culley D."/>
            <person name="Crous P.W."/>
            <person name="Fauchery L."/>
            <person name="Girlanda M."/>
            <person name="Hayes R.D."/>
            <person name="Keri Z."/>
            <person name="LaButti K."/>
            <person name="Lipzen A."/>
            <person name="Lombard V."/>
            <person name="Magnuson J."/>
            <person name="Maillard F."/>
            <person name="Murat C."/>
            <person name="Nolan M."/>
            <person name="Ohm R.A."/>
            <person name="Pangilinan J."/>
            <person name="Pereira M.F."/>
            <person name="Perotto S."/>
            <person name="Peter M."/>
            <person name="Pfister S."/>
            <person name="Riley R."/>
            <person name="Sitrit Y."/>
            <person name="Stielow J.B."/>
            <person name="Szollosi G."/>
            <person name="Zifcakova L."/>
            <person name="Stursova M."/>
            <person name="Spatafora J.W."/>
            <person name="Tedersoo L."/>
            <person name="Vaario L.M."/>
            <person name="Yamada A."/>
            <person name="Yan M."/>
            <person name="Wang P."/>
            <person name="Xu J."/>
            <person name="Bruns T."/>
            <person name="Baldrian P."/>
            <person name="Vilgalys R."/>
            <person name="Dunand C."/>
            <person name="Henrissat B."/>
            <person name="Grigoriev I.V."/>
            <person name="Hibbett D."/>
            <person name="Nagy L.G."/>
            <person name="Martin F.M."/>
        </authorList>
    </citation>
    <scope>NUCLEOTIDE SEQUENCE</scope>
    <source>
        <strain evidence="1">UP504</strain>
    </source>
</reference>
<organism evidence="1 2">
    <name type="scientific">Hydnum rufescens UP504</name>
    <dbReference type="NCBI Taxonomy" id="1448309"/>
    <lineage>
        <taxon>Eukaryota</taxon>
        <taxon>Fungi</taxon>
        <taxon>Dikarya</taxon>
        <taxon>Basidiomycota</taxon>
        <taxon>Agaricomycotina</taxon>
        <taxon>Agaricomycetes</taxon>
        <taxon>Cantharellales</taxon>
        <taxon>Hydnaceae</taxon>
        <taxon>Hydnum</taxon>
    </lineage>
</organism>
<comment type="caution">
    <text evidence="1">The sequence shown here is derived from an EMBL/GenBank/DDBJ whole genome shotgun (WGS) entry which is preliminary data.</text>
</comment>
<sequence length="54" mass="6170">MVVGLHRSHPLRITPLSGRRKGFLKDFRPRNMLPNNLSRPVLLPQTFHLVGAEV</sequence>
<accession>A0A9P6BAP6</accession>
<evidence type="ECO:0000313" key="1">
    <source>
        <dbReference type="EMBL" id="KAF9520879.1"/>
    </source>
</evidence>
<dbReference type="Proteomes" id="UP000886523">
    <property type="component" value="Unassembled WGS sequence"/>
</dbReference>
<evidence type="ECO:0000313" key="2">
    <source>
        <dbReference type="Proteomes" id="UP000886523"/>
    </source>
</evidence>
<dbReference type="EMBL" id="MU128910">
    <property type="protein sequence ID" value="KAF9520879.1"/>
    <property type="molecule type" value="Genomic_DNA"/>
</dbReference>
<gene>
    <name evidence="1" type="ORF">BS47DRAFT_1335560</name>
</gene>
<keyword evidence="2" id="KW-1185">Reference proteome</keyword>
<dbReference type="AlphaFoldDB" id="A0A9P6BAP6"/>
<protein>
    <submittedName>
        <fullName evidence="1">Uncharacterized protein</fullName>
    </submittedName>
</protein>